<comment type="caution">
    <text evidence="7">The sequence shown here is derived from an EMBL/GenBank/DDBJ whole genome shotgun (WGS) entry which is preliminary data.</text>
</comment>
<name>A0ABU1TZZ0_9BACL</name>
<evidence type="ECO:0000313" key="8">
    <source>
        <dbReference type="Proteomes" id="UP001258181"/>
    </source>
</evidence>
<feature type="transmembrane region" description="Helical" evidence="6">
    <location>
        <begin position="85"/>
        <end position="102"/>
    </location>
</feature>
<evidence type="ECO:0000256" key="1">
    <source>
        <dbReference type="ARBA" id="ARBA00004141"/>
    </source>
</evidence>
<feature type="transmembrane region" description="Helical" evidence="6">
    <location>
        <begin position="108"/>
        <end position="130"/>
    </location>
</feature>
<keyword evidence="8" id="KW-1185">Reference proteome</keyword>
<proteinExistence type="inferred from homology"/>
<comment type="subcellular location">
    <subcellularLocation>
        <location evidence="1">Membrane</location>
        <topology evidence="1">Multi-pass membrane protein</topology>
    </subcellularLocation>
</comment>
<dbReference type="PANTHER" id="PTHR13353">
    <property type="entry name" value="TRANSMEMBRANE PROTEIN 19"/>
    <property type="match status" value="1"/>
</dbReference>
<dbReference type="InterPro" id="IPR002794">
    <property type="entry name" value="DUF92_TMEM19"/>
</dbReference>
<feature type="transmembrane region" description="Helical" evidence="6">
    <location>
        <begin position="240"/>
        <end position="260"/>
    </location>
</feature>
<reference evidence="7 8" key="1">
    <citation type="submission" date="2023-07" db="EMBL/GenBank/DDBJ databases">
        <title>Sorghum-associated microbial communities from plants grown in Nebraska, USA.</title>
        <authorList>
            <person name="Schachtman D."/>
        </authorList>
    </citation>
    <scope>NUCLEOTIDE SEQUENCE [LARGE SCALE GENOMIC DNA]</scope>
    <source>
        <strain evidence="7 8">BE211</strain>
    </source>
</reference>
<protein>
    <submittedName>
        <fullName evidence="7">Uncharacterized protein (TIGR00297 family)</fullName>
    </submittedName>
</protein>
<feature type="transmembrane region" description="Helical" evidence="6">
    <location>
        <begin position="30"/>
        <end position="54"/>
    </location>
</feature>
<dbReference type="Pfam" id="PF01940">
    <property type="entry name" value="DUF92"/>
    <property type="match status" value="1"/>
</dbReference>
<gene>
    <name evidence="7" type="ORF">J2X07_001713</name>
</gene>
<evidence type="ECO:0000313" key="7">
    <source>
        <dbReference type="EMBL" id="MDR7072736.1"/>
    </source>
</evidence>
<evidence type="ECO:0000256" key="4">
    <source>
        <dbReference type="ARBA" id="ARBA00022989"/>
    </source>
</evidence>
<evidence type="ECO:0000256" key="3">
    <source>
        <dbReference type="ARBA" id="ARBA00022692"/>
    </source>
</evidence>
<organism evidence="7 8">
    <name type="scientific">Fictibacillus barbaricus</name>
    <dbReference type="NCBI Taxonomy" id="182136"/>
    <lineage>
        <taxon>Bacteria</taxon>
        <taxon>Bacillati</taxon>
        <taxon>Bacillota</taxon>
        <taxon>Bacilli</taxon>
        <taxon>Bacillales</taxon>
        <taxon>Fictibacillaceae</taxon>
        <taxon>Fictibacillus</taxon>
    </lineage>
</organism>
<feature type="transmembrane region" description="Helical" evidence="6">
    <location>
        <begin position="181"/>
        <end position="204"/>
    </location>
</feature>
<keyword evidence="5 6" id="KW-0472">Membrane</keyword>
<dbReference type="Proteomes" id="UP001258181">
    <property type="component" value="Unassembled WGS sequence"/>
</dbReference>
<feature type="transmembrane region" description="Helical" evidence="6">
    <location>
        <begin position="151"/>
        <end position="175"/>
    </location>
</feature>
<keyword evidence="4 6" id="KW-1133">Transmembrane helix</keyword>
<dbReference type="PANTHER" id="PTHR13353:SF5">
    <property type="entry name" value="TRANSMEMBRANE PROTEIN 19"/>
    <property type="match status" value="1"/>
</dbReference>
<keyword evidence="3 6" id="KW-0812">Transmembrane</keyword>
<dbReference type="EMBL" id="JAVDWA010000002">
    <property type="protein sequence ID" value="MDR7072736.1"/>
    <property type="molecule type" value="Genomic_DNA"/>
</dbReference>
<comment type="similarity">
    <text evidence="2">Belongs to the TMEM19 family.</text>
</comment>
<evidence type="ECO:0000256" key="2">
    <source>
        <dbReference type="ARBA" id="ARBA00009012"/>
    </source>
</evidence>
<dbReference type="RefSeq" id="WP_310258024.1">
    <property type="nucleotide sequence ID" value="NZ_JAVDWA010000002.1"/>
</dbReference>
<evidence type="ECO:0000256" key="5">
    <source>
        <dbReference type="ARBA" id="ARBA00023136"/>
    </source>
</evidence>
<evidence type="ECO:0000256" key="6">
    <source>
        <dbReference type="SAM" id="Phobius"/>
    </source>
</evidence>
<accession>A0ABU1TZZ0</accession>
<sequence>MDSFFIGGIIFLCILSVHYRFLTIKGSITAFFTGLFIFLSFGWKGLIILGLFFLTSSLLTKWKKKQKQDGEACEEERYGRTAGQVLANGGVALAAAIFHLFLKDSVWLVVFVSAFAAAMADTWASEIGILSKKQPFHIKEWRKVDKGLSGAVSWLGTFAAIAGAAIIGTSCYYLYQLESVHMIILIIFAGFIGNMADTFLGAWFEQRFYCSVCKKETEAAFHCKTKTVKVYGFSWFTNNIVNFLCTLIGGIIGGGFYLWLIH</sequence>